<comment type="caution">
    <text evidence="3">The sequence shown here is derived from an EMBL/GenBank/DDBJ whole genome shotgun (WGS) entry which is preliminary data.</text>
</comment>
<dbReference type="PANTHER" id="PTHR34475">
    <property type="match status" value="1"/>
</dbReference>
<keyword evidence="4" id="KW-1185">Reference proteome</keyword>
<dbReference type="OrthoDB" id="8561330at2"/>
<dbReference type="InterPro" id="IPR010982">
    <property type="entry name" value="Lambda_DNA-bd_dom_sf"/>
</dbReference>
<feature type="region of interest" description="Disordered" evidence="1">
    <location>
        <begin position="1"/>
        <end position="22"/>
    </location>
</feature>
<dbReference type="Proteomes" id="UP000554144">
    <property type="component" value="Unassembled WGS sequence"/>
</dbReference>
<dbReference type="RefSeq" id="WP_130039343.1">
    <property type="nucleotide sequence ID" value="NZ_JACCEV010000002.1"/>
</dbReference>
<keyword evidence="2" id="KW-0472">Membrane</keyword>
<keyword evidence="2" id="KW-0812">Transmembrane</keyword>
<evidence type="ECO:0000313" key="3">
    <source>
        <dbReference type="EMBL" id="NYT85783.1"/>
    </source>
</evidence>
<dbReference type="PANTHER" id="PTHR34475:SF1">
    <property type="entry name" value="CYTOSKELETON PROTEIN RODZ"/>
    <property type="match status" value="1"/>
</dbReference>
<proteinExistence type="predicted"/>
<sequence>MNEPSLIREARPEVDDPDLPTGVGATLRRLREAKQLSPGEVSARLKFSSRQLEALETEQWDRLPSGMPLRGFVRNYGRYLQADVDALLVMLDNQVGTTAVAKPTALNTAQTLGPSDLPLHGEPANRPWGWFIVILILLFVAGFYAIERGWVPDSWLIFDWLKSLKA</sequence>
<evidence type="ECO:0000256" key="2">
    <source>
        <dbReference type="SAM" id="Phobius"/>
    </source>
</evidence>
<protein>
    <submittedName>
        <fullName evidence="3">Helix-turn-helix domain-containing protein</fullName>
    </submittedName>
</protein>
<keyword evidence="2" id="KW-1133">Transmembrane helix</keyword>
<feature type="transmembrane region" description="Helical" evidence="2">
    <location>
        <begin position="128"/>
        <end position="146"/>
    </location>
</feature>
<dbReference type="EMBL" id="JACCEV010000002">
    <property type="protein sequence ID" value="NYT85783.1"/>
    <property type="molecule type" value="Genomic_DNA"/>
</dbReference>
<evidence type="ECO:0000256" key="1">
    <source>
        <dbReference type="SAM" id="MobiDB-lite"/>
    </source>
</evidence>
<gene>
    <name evidence="3" type="ORF">H0A62_09225</name>
</gene>
<evidence type="ECO:0000313" key="4">
    <source>
        <dbReference type="Proteomes" id="UP000554144"/>
    </source>
</evidence>
<dbReference type="InterPro" id="IPR050400">
    <property type="entry name" value="Bact_Cytoskel_RodZ"/>
</dbReference>
<accession>A0A853H5G4</accession>
<dbReference type="Pfam" id="PF13413">
    <property type="entry name" value="HTH_25"/>
    <property type="match status" value="1"/>
</dbReference>
<dbReference type="Gene3D" id="1.10.260.40">
    <property type="entry name" value="lambda repressor-like DNA-binding domains"/>
    <property type="match status" value="1"/>
</dbReference>
<reference evidence="3 4" key="1">
    <citation type="submission" date="2020-07" db="EMBL/GenBank/DDBJ databases">
        <title>Taxonomic revisions and descriptions of new bacterial species based on genomic comparisons in the high-G+C-content subgroup of the family Alcaligenaceae.</title>
        <authorList>
            <person name="Szabo A."/>
            <person name="Felfoldi T."/>
        </authorList>
    </citation>
    <scope>NUCLEOTIDE SEQUENCE [LARGE SCALE GENOMIC DNA]</scope>
    <source>
        <strain evidence="3 4">DSM 25667</strain>
    </source>
</reference>
<feature type="compositionally biased region" description="Basic and acidic residues" evidence="1">
    <location>
        <begin position="1"/>
        <end position="14"/>
    </location>
</feature>
<dbReference type="AlphaFoldDB" id="A0A853H5G4"/>
<name>A0A853H5G4_9BURK</name>
<organism evidence="3 4">
    <name type="scientific">Pollutimonas harenae</name>
    <dbReference type="NCBI Taxonomy" id="657015"/>
    <lineage>
        <taxon>Bacteria</taxon>
        <taxon>Pseudomonadati</taxon>
        <taxon>Pseudomonadota</taxon>
        <taxon>Betaproteobacteria</taxon>
        <taxon>Burkholderiales</taxon>
        <taxon>Alcaligenaceae</taxon>
        <taxon>Pollutimonas</taxon>
    </lineage>
</organism>
<dbReference type="GO" id="GO:0003677">
    <property type="term" value="F:DNA binding"/>
    <property type="evidence" value="ECO:0007669"/>
    <property type="project" value="InterPro"/>
</dbReference>